<keyword evidence="5" id="KW-0547">Nucleotide-binding</keyword>
<dbReference type="EMBL" id="BRYA01000171">
    <property type="protein sequence ID" value="GMI42404.1"/>
    <property type="molecule type" value="Genomic_DNA"/>
</dbReference>
<evidence type="ECO:0000256" key="8">
    <source>
        <dbReference type="ARBA" id="ARBA00023136"/>
    </source>
</evidence>
<organism evidence="13 14">
    <name type="scientific">Triparma columacea</name>
    <dbReference type="NCBI Taxonomy" id="722753"/>
    <lineage>
        <taxon>Eukaryota</taxon>
        <taxon>Sar</taxon>
        <taxon>Stramenopiles</taxon>
        <taxon>Ochrophyta</taxon>
        <taxon>Bolidophyceae</taxon>
        <taxon>Parmales</taxon>
        <taxon>Triparmaceae</taxon>
        <taxon>Triparma</taxon>
    </lineage>
</organism>
<dbReference type="InterPro" id="IPR013718">
    <property type="entry name" value="COQ9_C"/>
</dbReference>
<evidence type="ECO:0000256" key="7">
    <source>
        <dbReference type="ARBA" id="ARBA00022989"/>
    </source>
</evidence>
<keyword evidence="4 10" id="KW-0812">Transmembrane</keyword>
<dbReference type="InterPro" id="IPR017871">
    <property type="entry name" value="ABC_transporter-like_CS"/>
</dbReference>
<dbReference type="FunFam" id="3.40.50.300:FF:000218">
    <property type="entry name" value="Multidrug ABC transporter ATP-binding protein"/>
    <property type="match status" value="1"/>
</dbReference>
<dbReference type="InterPro" id="IPR027417">
    <property type="entry name" value="P-loop_NTPase"/>
</dbReference>
<dbReference type="Gene3D" id="1.20.1560.10">
    <property type="entry name" value="ABC transporter type 1, transmembrane domain"/>
    <property type="match status" value="2"/>
</dbReference>
<feature type="domain" description="ABC transmembrane type-1" evidence="12">
    <location>
        <begin position="294"/>
        <end position="542"/>
    </location>
</feature>
<feature type="transmembrane region" description="Helical" evidence="10">
    <location>
        <begin position="337"/>
        <end position="355"/>
    </location>
</feature>
<dbReference type="GO" id="GO:0005524">
    <property type="term" value="F:ATP binding"/>
    <property type="evidence" value="ECO:0007669"/>
    <property type="project" value="UniProtKB-KW"/>
</dbReference>
<dbReference type="CDD" id="cd18577">
    <property type="entry name" value="ABC_6TM_Pgp_ABCB1_D1_like"/>
    <property type="match status" value="1"/>
</dbReference>
<dbReference type="Pfam" id="PF00664">
    <property type="entry name" value="ABC_membrane"/>
    <property type="match status" value="2"/>
</dbReference>
<dbReference type="SMART" id="SM00382">
    <property type="entry name" value="AAA"/>
    <property type="match status" value="2"/>
</dbReference>
<dbReference type="PROSITE" id="PS50893">
    <property type="entry name" value="ABC_TRANSPORTER_2"/>
    <property type="match status" value="2"/>
</dbReference>
<dbReference type="GO" id="GO:0090374">
    <property type="term" value="P:oligopeptide export from mitochondrion"/>
    <property type="evidence" value="ECO:0007669"/>
    <property type="project" value="TreeGrafter"/>
</dbReference>
<keyword evidence="14" id="KW-1185">Reference proteome</keyword>
<keyword evidence="8 10" id="KW-0472">Membrane</keyword>
<feature type="transmembrane region" description="Helical" evidence="10">
    <location>
        <begin position="1250"/>
        <end position="1270"/>
    </location>
</feature>
<protein>
    <submittedName>
        <fullName evidence="13">Uncharacterized protein</fullName>
    </submittedName>
</protein>
<evidence type="ECO:0000256" key="1">
    <source>
        <dbReference type="ARBA" id="ARBA00004141"/>
    </source>
</evidence>
<evidence type="ECO:0000256" key="6">
    <source>
        <dbReference type="ARBA" id="ARBA00022840"/>
    </source>
</evidence>
<feature type="compositionally biased region" description="Basic and acidic residues" evidence="9">
    <location>
        <begin position="964"/>
        <end position="979"/>
    </location>
</feature>
<feature type="domain" description="ABC transporter" evidence="11">
    <location>
        <begin position="688"/>
        <end position="939"/>
    </location>
</feature>
<evidence type="ECO:0000256" key="5">
    <source>
        <dbReference type="ARBA" id="ARBA00022741"/>
    </source>
</evidence>
<dbReference type="PROSITE" id="PS00211">
    <property type="entry name" value="ABC_TRANSPORTER_1"/>
    <property type="match status" value="2"/>
</dbReference>
<dbReference type="Gene3D" id="3.40.50.300">
    <property type="entry name" value="P-loop containing nucleotide triphosphate hydrolases"/>
    <property type="match status" value="2"/>
</dbReference>
<evidence type="ECO:0000259" key="12">
    <source>
        <dbReference type="PROSITE" id="PS50929"/>
    </source>
</evidence>
<dbReference type="InterPro" id="IPR003593">
    <property type="entry name" value="AAA+_ATPase"/>
</dbReference>
<dbReference type="FunFam" id="3.40.50.300:FF:000836">
    <property type="entry name" value="ABC transporter B family member 25"/>
    <property type="match status" value="1"/>
</dbReference>
<dbReference type="PANTHER" id="PTHR43394:SF27">
    <property type="entry name" value="ATP-DEPENDENT TRANSLOCASE ABCB1-LIKE"/>
    <property type="match status" value="1"/>
</dbReference>
<dbReference type="Pfam" id="PF00005">
    <property type="entry name" value="ABC_tran"/>
    <property type="match status" value="2"/>
</dbReference>
<evidence type="ECO:0000256" key="2">
    <source>
        <dbReference type="ARBA" id="ARBA00007577"/>
    </source>
</evidence>
<keyword evidence="3" id="KW-0813">Transport</keyword>
<dbReference type="Proteomes" id="UP001165065">
    <property type="component" value="Unassembled WGS sequence"/>
</dbReference>
<evidence type="ECO:0000313" key="14">
    <source>
        <dbReference type="Proteomes" id="UP001165065"/>
    </source>
</evidence>
<dbReference type="PANTHER" id="PTHR43394">
    <property type="entry name" value="ATP-DEPENDENT PERMEASE MDL1, MITOCHONDRIAL"/>
    <property type="match status" value="1"/>
</dbReference>
<reference evidence="14" key="1">
    <citation type="journal article" date="2023" name="Commun. Biol.">
        <title>Genome analysis of Parmales, the sister group of diatoms, reveals the evolutionary specialization of diatoms from phago-mixotrophs to photoautotrophs.</title>
        <authorList>
            <person name="Ban H."/>
            <person name="Sato S."/>
            <person name="Yoshikawa S."/>
            <person name="Yamada K."/>
            <person name="Nakamura Y."/>
            <person name="Ichinomiya M."/>
            <person name="Sato N."/>
            <person name="Blanc-Mathieu R."/>
            <person name="Endo H."/>
            <person name="Kuwata A."/>
            <person name="Ogata H."/>
        </authorList>
    </citation>
    <scope>NUCLEOTIDE SEQUENCE [LARGE SCALE GENOMIC DNA]</scope>
</reference>
<dbReference type="GO" id="GO:0016887">
    <property type="term" value="F:ATP hydrolysis activity"/>
    <property type="evidence" value="ECO:0007669"/>
    <property type="project" value="InterPro"/>
</dbReference>
<dbReference type="InterPro" id="IPR039421">
    <property type="entry name" value="Type_1_exporter"/>
</dbReference>
<dbReference type="PROSITE" id="PS50929">
    <property type="entry name" value="ABC_TM1F"/>
    <property type="match status" value="2"/>
</dbReference>
<feature type="region of interest" description="Disordered" evidence="9">
    <location>
        <begin position="944"/>
        <end position="997"/>
    </location>
</feature>
<dbReference type="InterPro" id="IPR003439">
    <property type="entry name" value="ABC_transporter-like_ATP-bd"/>
</dbReference>
<evidence type="ECO:0000256" key="9">
    <source>
        <dbReference type="SAM" id="MobiDB-lite"/>
    </source>
</evidence>
<accession>A0A9W7GCV4</accession>
<evidence type="ECO:0000256" key="4">
    <source>
        <dbReference type="ARBA" id="ARBA00022692"/>
    </source>
</evidence>
<dbReference type="InterPro" id="IPR036640">
    <property type="entry name" value="ABC1_TM_sf"/>
</dbReference>
<dbReference type="SUPFAM" id="SSF52540">
    <property type="entry name" value="P-loop containing nucleoside triphosphate hydrolases"/>
    <property type="match status" value="2"/>
</dbReference>
<feature type="domain" description="ABC transmembrane type-1" evidence="12">
    <location>
        <begin position="1023"/>
        <end position="1311"/>
    </location>
</feature>
<dbReference type="OrthoDB" id="6500128at2759"/>
<sequence>MAVEGGEGEMIRGGGEVALVNYFMEKCNKDLEDMVRSRSEDGKWDEEGKTVVERYKEAVRIRLNMNAQYVRGDRWHEAMAVGALPGNAVKTAGYLNDLTRIICSAGRSGLSGGAAQSNPPQPMNPVAEYGERATVGAVYLATELFMLTDESTNFEGTWDFLDSRMREISTLQGAGAEGFNPSDAAVAAGAGAAAVGGAVLSLAGPLATGMVGKIGGGDVGTGRSRTMTVHRPKGATIMDEGGGDDLEMVNLESGKVAESPSKDVPASPEEKLDPVPFKTLFRFASTGDITLMSIGIFGTFLAGATLPGINVVFGEVTDAISSPANISELVGVACRNMGILAVFGFASFFVAYYCVAKAAARIANGWRVVYLDAVLRQDAAFFDSQEQGSISMTLADGALDIQNGLSDKMAAAMQGIFQLIVGFAIAFWFGPLLSLVVLAASPLLVVTTYLLTTYGSEDGIFGKEAYESAANIASETMSNIRTVMSLNAETTLSKKYDSKLKDSEKAAIKQGTGVAFITGLLFLVMFAMYGFGFWYGSKLIADSTDQALLDHPIPDGFLSNSNESVWADHYAIVSMACAGYNGTALEVCACGINFPSMDMTNPKCGCGYSFTDGGLNINAECFTGGKTMLVFFSILVGAFGLGTAGPFGKAIGVARLAAAKMLKVIDRVPEINIAATNKRKLSKVNGDINLMDVHFQYNTGKGEPQKVFGGVNLNIKAGTTVALVGESGCGKSTVARLVQRFYDPTGGTITLDGVDMKDLDLTNLRSNIGVVSQEALLFDTTIIENIRFGKPGSSDEECIQAAKNANAHDFISKFPDGYQTKVGARGGKLSGGEKQRVAIARALLRNPPILILDEATSALDNISEQVVQKALDKLIEGKENKRTTIVIAHRLTTVRNADVIVVLGNPEGTSVANGSVILEAGSHDELMKKDKGFYKALVGTDTKKSAEDDTRSSIQRKSSISGSERGDAADGKDEKFQKDEENDDEEKGGWCGGSKKKKESAKKYDVPKNRIWEYSKPEWSLMAVGAVASLLKGTVMPSIAIFFSEMISTWYDSDTTKLMKDATKWSFGLYAGGFLSLITETAQKGIFETVGERLTTRLRGDLFRSILRQDITWFEDEKNNVGSLASRLSTEVKLVRQVTGQSMAATIETASCMTTGLIISFMASWEMCLVMFAMVPLLGLAEVGQWMAIKSSEGAIRGEMDKSTSKLNETVNGIREVQAFALEGKVREEIAERIKDTITKASDKEALAKGVMMGMIQLIQFGVYALAFYIGGGFVSDGRIGFDDFFMALFGMAFAASGLGQAAMFAGDAAKASAAVESIFTTLDNRPPIDSEPWTNNGQANIAIGQIAPEERQIPKLADDFEGTVDLKNVMFAYPTRQTQKIFNKLCLNIPAGKSIALVGSSGSGKSTVIQLLERFYDPISYIEKDNEKGGFTVEVVPDGADNANGAVSVSNKPMKEHDIRYIRKNVGLVGQQPILFNTTVFENIAIGLEGATQAQVEEAAKTSNAHNFITEQLSNGYQTMIGIGGGKLSGGQRQRIAIARALISKPEILLLDEATAALDNESERIVQQSIDELLKEKGMRTTIVIAHRLSTIKDCDIICVVNNDGDGSIIAEQGTHDELMQLGGKYKKLVEAYND</sequence>
<dbReference type="CDD" id="cd03249">
    <property type="entry name" value="ABC_MTABC3_MDL1_MDL2"/>
    <property type="match status" value="1"/>
</dbReference>
<feature type="transmembrane region" description="Helical" evidence="10">
    <location>
        <begin position="514"/>
        <end position="535"/>
    </location>
</feature>
<dbReference type="CDD" id="cd18578">
    <property type="entry name" value="ABC_6TM_Pgp_ABCB1_D2_like"/>
    <property type="match status" value="1"/>
</dbReference>
<dbReference type="GO" id="GO:0015421">
    <property type="term" value="F:ABC-type oligopeptide transporter activity"/>
    <property type="evidence" value="ECO:0007669"/>
    <property type="project" value="TreeGrafter"/>
</dbReference>
<evidence type="ECO:0000259" key="11">
    <source>
        <dbReference type="PROSITE" id="PS50893"/>
    </source>
</evidence>
<comment type="similarity">
    <text evidence="2">Belongs to the ABC transporter superfamily. ABCB family. Multidrug resistance exporter (TC 3.A.1.201) subfamily.</text>
</comment>
<feature type="compositionally biased region" description="Low complexity" evidence="9">
    <location>
        <begin position="952"/>
        <end position="963"/>
    </location>
</feature>
<gene>
    <name evidence="13" type="ORF">TrCOL_g11598</name>
</gene>
<comment type="caution">
    <text evidence="13">The sequence shown here is derived from an EMBL/GenBank/DDBJ whole genome shotgun (WGS) entry which is preliminary data.</text>
</comment>
<evidence type="ECO:0000256" key="10">
    <source>
        <dbReference type="SAM" id="Phobius"/>
    </source>
</evidence>
<name>A0A9W7GCV4_9STRA</name>
<feature type="domain" description="ABC transporter" evidence="11">
    <location>
        <begin position="1365"/>
        <end position="1633"/>
    </location>
</feature>
<keyword evidence="7 10" id="KW-1133">Transmembrane helix</keyword>
<proteinExistence type="inferred from homology"/>
<dbReference type="Pfam" id="PF08511">
    <property type="entry name" value="COQ9"/>
    <property type="match status" value="1"/>
</dbReference>
<feature type="transmembrane region" description="Helical" evidence="10">
    <location>
        <begin position="1285"/>
        <end position="1306"/>
    </location>
</feature>
<comment type="subcellular location">
    <subcellularLocation>
        <location evidence="1">Membrane</location>
        <topology evidence="1">Multi-pass membrane protein</topology>
    </subcellularLocation>
</comment>
<dbReference type="InterPro" id="IPR011527">
    <property type="entry name" value="ABC1_TM_dom"/>
</dbReference>
<dbReference type="SUPFAM" id="SSF90123">
    <property type="entry name" value="ABC transporter transmembrane region"/>
    <property type="match status" value="2"/>
</dbReference>
<dbReference type="GO" id="GO:0005743">
    <property type="term" value="C:mitochondrial inner membrane"/>
    <property type="evidence" value="ECO:0007669"/>
    <property type="project" value="TreeGrafter"/>
</dbReference>
<feature type="transmembrane region" description="Helical" evidence="10">
    <location>
        <begin position="1157"/>
        <end position="1181"/>
    </location>
</feature>
<evidence type="ECO:0000313" key="13">
    <source>
        <dbReference type="EMBL" id="GMI42404.1"/>
    </source>
</evidence>
<keyword evidence="6" id="KW-0067">ATP-binding</keyword>
<evidence type="ECO:0000256" key="3">
    <source>
        <dbReference type="ARBA" id="ARBA00022448"/>
    </source>
</evidence>